<dbReference type="Gene3D" id="3.40.50.300">
    <property type="entry name" value="P-loop containing nucleotide triphosphate hydrolases"/>
    <property type="match status" value="1"/>
</dbReference>
<sequence>MLRQINFYSICFAFGLSVLLILAGSRYTDNANYRPVSESHRNVRNFLRIVNDDEVYQPQTIKPYDDAEKVIELQRLKIEAELSHYNLSGTGHKLKELVPEAGGRPVRSMIVSTWRSGTTFLGEILNAIPGNFYHYEPLLKYDIIQIRGPPHADDALTLLNNMFKCNFHGMDDYFEFGREHSYQFSHNTRLWDHCKYKRALCVDSNFTTRFCKLFPFQSMKVVRLRLRLIEDILQDKELSNLKAVLLVRDPRGAMQSRQHREWCLPAPDCWSPELMCADMISDYVALTRLQKKFPNRVTVVRYEDFSLNVTSETRRLLSFLGLSMSTALEEFLQTHTNKEGVGVSSTFRVSHEVPFKWRNVLKYEYVSQIQDVCSEAMELWGYRPAHNRSHMQSEHFVPIGPYRVAL</sequence>
<dbReference type="SUPFAM" id="SSF52540">
    <property type="entry name" value="P-loop containing nucleoside triphosphate hydrolases"/>
    <property type="match status" value="1"/>
</dbReference>
<evidence type="ECO:0000313" key="2">
    <source>
        <dbReference type="Proteomes" id="UP000653454"/>
    </source>
</evidence>
<protein>
    <submittedName>
        <fullName evidence="1">(diamondback moth) hypothetical protein</fullName>
    </submittedName>
</protein>
<dbReference type="PANTHER" id="PTHR10704">
    <property type="entry name" value="CARBOHYDRATE SULFOTRANSFERASE"/>
    <property type="match status" value="1"/>
</dbReference>
<accession>A0A8S4E5P2</accession>
<keyword evidence="2" id="KW-1185">Reference proteome</keyword>
<dbReference type="GO" id="GO:0001517">
    <property type="term" value="F:N-acetylglucosamine 6-O-sulfotransferase activity"/>
    <property type="evidence" value="ECO:0007669"/>
    <property type="project" value="TreeGrafter"/>
</dbReference>
<dbReference type="AlphaFoldDB" id="A0A8S4E5P2"/>
<name>A0A8S4E5P2_PLUXY</name>
<reference evidence="1" key="1">
    <citation type="submission" date="2020-11" db="EMBL/GenBank/DDBJ databases">
        <authorList>
            <person name="Whiteford S."/>
        </authorList>
    </citation>
    <scope>NUCLEOTIDE SEQUENCE</scope>
</reference>
<dbReference type="InterPro" id="IPR027417">
    <property type="entry name" value="P-loop_NTPase"/>
</dbReference>
<dbReference type="GO" id="GO:0006044">
    <property type="term" value="P:N-acetylglucosamine metabolic process"/>
    <property type="evidence" value="ECO:0007669"/>
    <property type="project" value="TreeGrafter"/>
</dbReference>
<proteinExistence type="predicted"/>
<gene>
    <name evidence="1" type="ORF">PLXY2_LOCUS4490</name>
</gene>
<evidence type="ECO:0000313" key="1">
    <source>
        <dbReference type="EMBL" id="CAG9110438.1"/>
    </source>
</evidence>
<dbReference type="EMBL" id="CAJHNJ030000012">
    <property type="protein sequence ID" value="CAG9110438.1"/>
    <property type="molecule type" value="Genomic_DNA"/>
</dbReference>
<dbReference type="Pfam" id="PF00685">
    <property type="entry name" value="Sulfotransfer_1"/>
    <property type="match status" value="1"/>
</dbReference>
<comment type="caution">
    <text evidence="1">The sequence shown here is derived from an EMBL/GenBank/DDBJ whole genome shotgun (WGS) entry which is preliminary data.</text>
</comment>
<dbReference type="PANTHER" id="PTHR10704:SF44">
    <property type="entry name" value="LD35051P-RELATED"/>
    <property type="match status" value="1"/>
</dbReference>
<organism evidence="1 2">
    <name type="scientific">Plutella xylostella</name>
    <name type="common">Diamondback moth</name>
    <name type="synonym">Plutella maculipennis</name>
    <dbReference type="NCBI Taxonomy" id="51655"/>
    <lineage>
        <taxon>Eukaryota</taxon>
        <taxon>Metazoa</taxon>
        <taxon>Ecdysozoa</taxon>
        <taxon>Arthropoda</taxon>
        <taxon>Hexapoda</taxon>
        <taxon>Insecta</taxon>
        <taxon>Pterygota</taxon>
        <taxon>Neoptera</taxon>
        <taxon>Endopterygota</taxon>
        <taxon>Lepidoptera</taxon>
        <taxon>Glossata</taxon>
        <taxon>Ditrysia</taxon>
        <taxon>Yponomeutoidea</taxon>
        <taxon>Plutellidae</taxon>
        <taxon>Plutella</taxon>
    </lineage>
</organism>
<dbReference type="GO" id="GO:0006790">
    <property type="term" value="P:sulfur compound metabolic process"/>
    <property type="evidence" value="ECO:0007669"/>
    <property type="project" value="TreeGrafter"/>
</dbReference>
<dbReference type="InterPro" id="IPR051135">
    <property type="entry name" value="Gal/GlcNAc/GalNAc_ST"/>
</dbReference>
<dbReference type="InterPro" id="IPR000863">
    <property type="entry name" value="Sulfotransferase_dom"/>
</dbReference>
<dbReference type="Proteomes" id="UP000653454">
    <property type="component" value="Unassembled WGS sequence"/>
</dbReference>